<dbReference type="PRINTS" id="PR00368">
    <property type="entry name" value="FADPNR"/>
</dbReference>
<feature type="binding site" evidence="6">
    <location>
        <position position="56"/>
    </location>
    <ligand>
        <name>FAD</name>
        <dbReference type="ChEBI" id="CHEBI:57692"/>
    </ligand>
</feature>
<sequence>MKSIHSSYDALIIGFGKGGKTLAAYLANQGWQVALVEQSPLMYGGTCINIACIPTKSLVHNAELGKPYAESIHEKDQLTATLRQRNFNLVDQSPNATVITGKASFVSPNQVSVRLTDTQEDILIEAERIFINTGAKPIIPAISGLQQSQRVFTSTTLIEQTELPLRLVIIGGGYIALEFASMYAQYGSKVTILDRSTQFLPNEDRDMADAVMAVLVNKGIRIEQAVNIDEITPDDGDRQDTVVYHTQAGNRQEVQASAILVATGRQPYTEGLNLSAAGVDMDAKGYIRVNEYLQTNVPHIWALGDVNGGPQFTYVSLDDYRIIRSQFFNYKPHTLLDRNLVAFSLFTSPPFSHVGLREHEALAKGYHIKIATLPAASITRAQILNETEGLLKCIVDADTDQILGCSLLCANSSELINLVQLAMRARFDYTVLRDTIYTHPSMSEGLNDLFAKVP</sequence>
<feature type="domain" description="FAD/NAD(P)-binding" evidence="9">
    <location>
        <begin position="8"/>
        <end position="316"/>
    </location>
</feature>
<dbReference type="GO" id="GO:0003955">
    <property type="term" value="F:NAD(P)H dehydrogenase (quinone) activity"/>
    <property type="evidence" value="ECO:0007669"/>
    <property type="project" value="TreeGrafter"/>
</dbReference>
<dbReference type="InterPro" id="IPR001100">
    <property type="entry name" value="Pyr_nuc-diS_OxRdtase"/>
</dbReference>
<evidence type="ECO:0000256" key="3">
    <source>
        <dbReference type="ARBA" id="ARBA00022827"/>
    </source>
</evidence>
<dbReference type="Proteomes" id="UP000501802">
    <property type="component" value="Chromosome"/>
</dbReference>
<proteinExistence type="inferred from homology"/>
<dbReference type="PANTHER" id="PTHR43014">
    <property type="entry name" value="MERCURIC REDUCTASE"/>
    <property type="match status" value="1"/>
</dbReference>
<name>A0A6G9AY89_9BACT</name>
<keyword evidence="2" id="KW-0285">Flavoprotein</keyword>
<feature type="binding site" evidence="6">
    <location>
        <position position="264"/>
    </location>
    <ligand>
        <name>NAD(+)</name>
        <dbReference type="ChEBI" id="CHEBI:57540"/>
    </ligand>
</feature>
<dbReference type="InterPro" id="IPR036188">
    <property type="entry name" value="FAD/NAD-bd_sf"/>
</dbReference>
<evidence type="ECO:0000256" key="7">
    <source>
        <dbReference type="PIRSR" id="PIRSR000350-4"/>
    </source>
</evidence>
<keyword evidence="6" id="KW-0520">NAD</keyword>
<keyword evidence="11" id="KW-1185">Reference proteome</keyword>
<dbReference type="InterPro" id="IPR016156">
    <property type="entry name" value="FAD/NAD-linked_Rdtase_dimer_sf"/>
</dbReference>
<dbReference type="GO" id="GO:0050660">
    <property type="term" value="F:flavin adenine dinucleotide binding"/>
    <property type="evidence" value="ECO:0007669"/>
    <property type="project" value="TreeGrafter"/>
</dbReference>
<dbReference type="PIRSF" id="PIRSF000350">
    <property type="entry name" value="Mercury_reductase_MerA"/>
    <property type="match status" value="1"/>
</dbReference>
<evidence type="ECO:0000256" key="2">
    <source>
        <dbReference type="ARBA" id="ARBA00022630"/>
    </source>
</evidence>
<evidence type="ECO:0000259" key="9">
    <source>
        <dbReference type="Pfam" id="PF07992"/>
    </source>
</evidence>
<dbReference type="SUPFAM" id="SSF55424">
    <property type="entry name" value="FAD/NAD-linked reductases, dimerisation (C-terminal) domain"/>
    <property type="match status" value="1"/>
</dbReference>
<dbReference type="KEGG" id="spib:G8759_34305"/>
<dbReference type="PANTHER" id="PTHR43014:SF4">
    <property type="entry name" value="PYRIDINE NUCLEOTIDE-DISULFIDE OXIDOREDUCTASE RCLA-RELATED"/>
    <property type="match status" value="1"/>
</dbReference>
<feature type="active site" description="Proton acceptor" evidence="5">
    <location>
        <position position="439"/>
    </location>
</feature>
<dbReference type="AlphaFoldDB" id="A0A6G9AY89"/>
<accession>A0A6G9AY89</accession>
<dbReference type="Pfam" id="PF07992">
    <property type="entry name" value="Pyr_redox_2"/>
    <property type="match status" value="1"/>
</dbReference>
<gene>
    <name evidence="10" type="ORF">G8759_34305</name>
</gene>
<feature type="binding site" evidence="6">
    <location>
        <position position="305"/>
    </location>
    <ligand>
        <name>NAD(+)</name>
        <dbReference type="ChEBI" id="CHEBI:57540"/>
    </ligand>
</feature>
<protein>
    <submittedName>
        <fullName evidence="10">FAD-dependent oxidoreductase</fullName>
    </submittedName>
</protein>
<dbReference type="PRINTS" id="PR00411">
    <property type="entry name" value="PNDRDTASEI"/>
</dbReference>
<dbReference type="EMBL" id="CP050063">
    <property type="protein sequence ID" value="QIP17354.1"/>
    <property type="molecule type" value="Genomic_DNA"/>
</dbReference>
<dbReference type="InterPro" id="IPR023753">
    <property type="entry name" value="FAD/NAD-binding_dom"/>
</dbReference>
<evidence type="ECO:0000259" key="8">
    <source>
        <dbReference type="Pfam" id="PF02852"/>
    </source>
</evidence>
<dbReference type="SUPFAM" id="SSF51905">
    <property type="entry name" value="FAD/NAD(P)-binding domain"/>
    <property type="match status" value="1"/>
</dbReference>
<dbReference type="Pfam" id="PF02852">
    <property type="entry name" value="Pyr_redox_dim"/>
    <property type="match status" value="1"/>
</dbReference>
<comment type="cofactor">
    <cofactor evidence="6">
        <name>FAD</name>
        <dbReference type="ChEBI" id="CHEBI:57692"/>
    </cofactor>
    <text evidence="6">Binds 1 FAD per subunit.</text>
</comment>
<evidence type="ECO:0000256" key="4">
    <source>
        <dbReference type="ARBA" id="ARBA00023002"/>
    </source>
</evidence>
<evidence type="ECO:0000256" key="1">
    <source>
        <dbReference type="ARBA" id="ARBA00007532"/>
    </source>
</evidence>
<feature type="domain" description="Pyridine nucleotide-disulphide oxidoreductase dimerisation" evidence="8">
    <location>
        <begin position="344"/>
        <end position="447"/>
    </location>
</feature>
<evidence type="ECO:0000313" key="10">
    <source>
        <dbReference type="EMBL" id="QIP17354.1"/>
    </source>
</evidence>
<feature type="binding site" evidence="6">
    <location>
        <begin position="171"/>
        <end position="178"/>
    </location>
    <ligand>
        <name>NAD(+)</name>
        <dbReference type="ChEBI" id="CHEBI:57540"/>
    </ligand>
</feature>
<keyword evidence="6" id="KW-0547">Nucleotide-binding</keyword>
<keyword evidence="4" id="KW-0560">Oxidoreductase</keyword>
<keyword evidence="3 6" id="KW-0274">FAD</keyword>
<organism evidence="10 11">
    <name type="scientific">Spirosoma aureum</name>
    <dbReference type="NCBI Taxonomy" id="2692134"/>
    <lineage>
        <taxon>Bacteria</taxon>
        <taxon>Pseudomonadati</taxon>
        <taxon>Bacteroidota</taxon>
        <taxon>Cytophagia</taxon>
        <taxon>Cytophagales</taxon>
        <taxon>Cytophagaceae</taxon>
        <taxon>Spirosoma</taxon>
    </lineage>
</organism>
<dbReference type="Gene3D" id="3.50.50.60">
    <property type="entry name" value="FAD/NAD(P)-binding domain"/>
    <property type="match status" value="2"/>
</dbReference>
<evidence type="ECO:0000256" key="6">
    <source>
        <dbReference type="PIRSR" id="PIRSR000350-3"/>
    </source>
</evidence>
<evidence type="ECO:0000313" key="11">
    <source>
        <dbReference type="Proteomes" id="UP000501802"/>
    </source>
</evidence>
<reference evidence="10 11" key="1">
    <citation type="submission" date="2020-03" db="EMBL/GenBank/DDBJ databases">
        <authorList>
            <person name="Kim M.K."/>
        </authorList>
    </citation>
    <scope>NUCLEOTIDE SEQUENCE [LARGE SCALE GENOMIC DNA]</scope>
    <source>
        <strain evidence="10 11">BT328</strain>
    </source>
</reference>
<dbReference type="RefSeq" id="WP_167218131.1">
    <property type="nucleotide sequence ID" value="NZ_CP050063.1"/>
</dbReference>
<dbReference type="FunFam" id="3.30.390.30:FF:000001">
    <property type="entry name" value="Dihydrolipoyl dehydrogenase"/>
    <property type="match status" value="1"/>
</dbReference>
<dbReference type="Gene3D" id="3.30.390.30">
    <property type="match status" value="1"/>
</dbReference>
<comment type="similarity">
    <text evidence="1">Belongs to the class-I pyridine nucleotide-disulfide oxidoreductase family.</text>
</comment>
<feature type="disulfide bond" description="Redox-active" evidence="7">
    <location>
        <begin position="47"/>
        <end position="52"/>
    </location>
</feature>
<dbReference type="InterPro" id="IPR004099">
    <property type="entry name" value="Pyr_nucl-diS_OxRdtase_dimer"/>
</dbReference>
<evidence type="ECO:0000256" key="5">
    <source>
        <dbReference type="PIRSR" id="PIRSR000350-2"/>
    </source>
</evidence>